<dbReference type="Gene3D" id="1.10.510.10">
    <property type="entry name" value="Transferase(Phosphotransferase) domain 1"/>
    <property type="match status" value="1"/>
</dbReference>
<evidence type="ECO:0000256" key="14">
    <source>
        <dbReference type="PROSITE-ProRule" id="PRU10141"/>
    </source>
</evidence>
<dbReference type="PROSITE" id="PS00108">
    <property type="entry name" value="PROTEIN_KINASE_ST"/>
    <property type="match status" value="1"/>
</dbReference>
<evidence type="ECO:0000259" key="17">
    <source>
        <dbReference type="PROSITE" id="PS50011"/>
    </source>
</evidence>
<comment type="catalytic activity">
    <reaction evidence="13">
        <text>L-seryl-[protein] + ATP = O-phospho-L-seryl-[protein] + ADP + H(+)</text>
        <dbReference type="Rhea" id="RHEA:17989"/>
        <dbReference type="Rhea" id="RHEA-COMP:9863"/>
        <dbReference type="Rhea" id="RHEA-COMP:11604"/>
        <dbReference type="ChEBI" id="CHEBI:15378"/>
        <dbReference type="ChEBI" id="CHEBI:29999"/>
        <dbReference type="ChEBI" id="CHEBI:30616"/>
        <dbReference type="ChEBI" id="CHEBI:83421"/>
        <dbReference type="ChEBI" id="CHEBI:456216"/>
        <dbReference type="EC" id="2.7.11.1"/>
    </reaction>
</comment>
<sequence length="716" mass="74917">MSSPSPASSPPATNSTSTPPSSSATPSAPPPSSSPSPPSPAAPAPSNPPPATTPPPSSTPATPTSPPPSSSSSPPAPSGGTRSSPPRSSTAPPSGGSTPSERSPPAPSSSGGGSGSGSGRSSPSIPSHSSSSVSGSRSSSGSGGSGGGSGDGNGLSTGVVVGIAIAGVAILVILSIVCVCCTRKKKRRRDEYGGEGYYVPPPPHRAPAGPKGGHYAIQANHWQQNYALPAEHYQVHKPPPPPPPAAPPRPPKSPSPQPPPPPPPPAPFMSSGGGSGSSFGSDNPLPPPSPGISLGFSKSTFSYEELAMATDGFSDANLLGQGGFGYVHKGVLPNGKEVAVKSLKAGSGQGEREFQAEVEIISRVHHKHLVSLVGYCITGSHRLLVYEFVPNRTLEYHLHVRREPTMDWPTRLRIALGAAKGLAYLHEDCESSSNCLFAKCLCFPGVLIDPMPSVVVGHPKIIHRDIKAANILLDYKFEAKVADFGLAKFSSDANTHVSTRVMGTFGYMAPEYAASGKLTDKSDVFSFGVMLLELITGRRPVDTTYSYMDDSLVDWARPLLTRALEENNFVSLVDPRLQNSFNTNEVARMVACAAACVRHSARRRPRMSQVVRALEGEVSLSDLNEGIRPGQSSIYSSYGSSDYDSGQYKEDMKKFRQMALASQQYGSSEYGGTTSEYGMYPSGSSSEGRTTREVTREMEMGKIKADSRGFSGSSFT</sequence>
<evidence type="ECO:0000256" key="12">
    <source>
        <dbReference type="ARBA" id="ARBA00047899"/>
    </source>
</evidence>
<dbReference type="OrthoDB" id="4062651at2759"/>
<dbReference type="InterPro" id="IPR047117">
    <property type="entry name" value="PERK1-13-like"/>
</dbReference>
<feature type="compositionally biased region" description="Gly residues" evidence="15">
    <location>
        <begin position="141"/>
        <end position="150"/>
    </location>
</feature>
<dbReference type="InterPro" id="IPR000719">
    <property type="entry name" value="Prot_kinase_dom"/>
</dbReference>
<feature type="region of interest" description="Disordered" evidence="15">
    <location>
        <begin position="672"/>
        <end position="716"/>
    </location>
</feature>
<evidence type="ECO:0000313" key="19">
    <source>
        <dbReference type="Proteomes" id="UP001153076"/>
    </source>
</evidence>
<dbReference type="SMART" id="SM00220">
    <property type="entry name" value="S_TKc"/>
    <property type="match status" value="1"/>
</dbReference>
<evidence type="ECO:0000256" key="6">
    <source>
        <dbReference type="ARBA" id="ARBA00022692"/>
    </source>
</evidence>
<keyword evidence="11 16" id="KW-0472">Membrane</keyword>
<dbReference type="InterPro" id="IPR017441">
    <property type="entry name" value="Protein_kinase_ATP_BS"/>
</dbReference>
<gene>
    <name evidence="18" type="ORF">Cgig2_016547</name>
</gene>
<accession>A0A9Q1GMC1</accession>
<feature type="region of interest" description="Disordered" evidence="15">
    <location>
        <begin position="233"/>
        <end position="292"/>
    </location>
</feature>
<dbReference type="InterPro" id="IPR001245">
    <property type="entry name" value="Ser-Thr/Tyr_kinase_cat_dom"/>
</dbReference>
<evidence type="ECO:0000256" key="1">
    <source>
        <dbReference type="ARBA" id="ARBA00004162"/>
    </source>
</evidence>
<evidence type="ECO:0000256" key="11">
    <source>
        <dbReference type="ARBA" id="ARBA00023136"/>
    </source>
</evidence>
<feature type="region of interest" description="Disordered" evidence="15">
    <location>
        <begin position="1"/>
        <end position="150"/>
    </location>
</feature>
<dbReference type="FunFam" id="1.10.510.10:FF:000173">
    <property type="entry name" value="proline-rich receptor-like protein kinase PERK8"/>
    <property type="match status" value="1"/>
</dbReference>
<feature type="compositionally biased region" description="Low complexity" evidence="15">
    <location>
        <begin position="78"/>
        <end position="101"/>
    </location>
</feature>
<feature type="compositionally biased region" description="Polar residues" evidence="15">
    <location>
        <begin position="672"/>
        <end position="688"/>
    </location>
</feature>
<evidence type="ECO:0000313" key="18">
    <source>
        <dbReference type="EMBL" id="KAJ8421809.1"/>
    </source>
</evidence>
<feature type="compositionally biased region" description="Low complexity" evidence="15">
    <location>
        <begin position="1"/>
        <end position="26"/>
    </location>
</feature>
<dbReference type="SUPFAM" id="SSF56112">
    <property type="entry name" value="Protein kinase-like (PK-like)"/>
    <property type="match status" value="1"/>
</dbReference>
<dbReference type="GO" id="GO:0005524">
    <property type="term" value="F:ATP binding"/>
    <property type="evidence" value="ECO:0007669"/>
    <property type="project" value="UniProtKB-UniRule"/>
</dbReference>
<proteinExistence type="predicted"/>
<dbReference type="FunFam" id="3.30.200.20:FF:000207">
    <property type="entry name" value="proline-rich receptor-like protein kinase PERK1"/>
    <property type="match status" value="1"/>
</dbReference>
<feature type="compositionally biased region" description="Low complexity" evidence="15">
    <location>
        <begin position="119"/>
        <end position="140"/>
    </location>
</feature>
<reference evidence="18" key="1">
    <citation type="submission" date="2022-04" db="EMBL/GenBank/DDBJ databases">
        <title>Carnegiea gigantea Genome sequencing and assembly v2.</title>
        <authorList>
            <person name="Copetti D."/>
            <person name="Sanderson M.J."/>
            <person name="Burquez A."/>
            <person name="Wojciechowski M.F."/>
        </authorList>
    </citation>
    <scope>NUCLEOTIDE SEQUENCE</scope>
    <source>
        <strain evidence="18">SGP5-SGP5p</strain>
        <tissue evidence="18">Aerial part</tissue>
    </source>
</reference>
<comment type="subcellular location">
    <subcellularLocation>
        <location evidence="1">Cell membrane</location>
        <topology evidence="1">Single-pass membrane protein</topology>
    </subcellularLocation>
</comment>
<dbReference type="Proteomes" id="UP001153076">
    <property type="component" value="Unassembled WGS sequence"/>
</dbReference>
<feature type="transmembrane region" description="Helical" evidence="16">
    <location>
        <begin position="159"/>
        <end position="181"/>
    </location>
</feature>
<evidence type="ECO:0000256" key="4">
    <source>
        <dbReference type="ARBA" id="ARBA00022527"/>
    </source>
</evidence>
<evidence type="ECO:0000256" key="3">
    <source>
        <dbReference type="ARBA" id="ARBA00022475"/>
    </source>
</evidence>
<dbReference type="InterPro" id="IPR011009">
    <property type="entry name" value="Kinase-like_dom_sf"/>
</dbReference>
<dbReference type="Pfam" id="PF07714">
    <property type="entry name" value="PK_Tyr_Ser-Thr"/>
    <property type="match status" value="2"/>
</dbReference>
<dbReference type="PROSITE" id="PS00107">
    <property type="entry name" value="PROTEIN_KINASE_ATP"/>
    <property type="match status" value="1"/>
</dbReference>
<evidence type="ECO:0000256" key="13">
    <source>
        <dbReference type="ARBA" id="ARBA00048679"/>
    </source>
</evidence>
<evidence type="ECO:0000256" key="15">
    <source>
        <dbReference type="SAM" id="MobiDB-lite"/>
    </source>
</evidence>
<keyword evidence="4" id="KW-0723">Serine/threonine-protein kinase</keyword>
<dbReference type="GO" id="GO:0004674">
    <property type="term" value="F:protein serine/threonine kinase activity"/>
    <property type="evidence" value="ECO:0007669"/>
    <property type="project" value="UniProtKB-KW"/>
</dbReference>
<feature type="domain" description="Protein kinase" evidence="17">
    <location>
        <begin position="313"/>
        <end position="620"/>
    </location>
</feature>
<feature type="compositionally biased region" description="Pro residues" evidence="15">
    <location>
        <begin position="237"/>
        <end position="267"/>
    </location>
</feature>
<dbReference type="PANTHER" id="PTHR47982:SF35">
    <property type="entry name" value="PROLINE-RICH RECEPTOR-LIKE PROTEIN KINASE PERK1-RELATED"/>
    <property type="match status" value="1"/>
</dbReference>
<dbReference type="PANTHER" id="PTHR47982">
    <property type="entry name" value="PROLINE-RICH RECEPTOR-LIKE PROTEIN KINASE PERK4"/>
    <property type="match status" value="1"/>
</dbReference>
<evidence type="ECO:0000256" key="2">
    <source>
        <dbReference type="ARBA" id="ARBA00012513"/>
    </source>
</evidence>
<keyword evidence="6 16" id="KW-0812">Transmembrane</keyword>
<dbReference type="EMBL" id="JAKOGI010002526">
    <property type="protein sequence ID" value="KAJ8421809.1"/>
    <property type="molecule type" value="Genomic_DNA"/>
</dbReference>
<keyword evidence="19" id="KW-1185">Reference proteome</keyword>
<comment type="catalytic activity">
    <reaction evidence="12">
        <text>L-threonyl-[protein] + ATP = O-phospho-L-threonyl-[protein] + ADP + H(+)</text>
        <dbReference type="Rhea" id="RHEA:46608"/>
        <dbReference type="Rhea" id="RHEA-COMP:11060"/>
        <dbReference type="Rhea" id="RHEA-COMP:11605"/>
        <dbReference type="ChEBI" id="CHEBI:15378"/>
        <dbReference type="ChEBI" id="CHEBI:30013"/>
        <dbReference type="ChEBI" id="CHEBI:30616"/>
        <dbReference type="ChEBI" id="CHEBI:61977"/>
        <dbReference type="ChEBI" id="CHEBI:456216"/>
        <dbReference type="EC" id="2.7.11.1"/>
    </reaction>
</comment>
<evidence type="ECO:0000256" key="7">
    <source>
        <dbReference type="ARBA" id="ARBA00022741"/>
    </source>
</evidence>
<name>A0A9Q1GMC1_9CARY</name>
<dbReference type="EC" id="2.7.11.1" evidence="2"/>
<evidence type="ECO:0000256" key="8">
    <source>
        <dbReference type="ARBA" id="ARBA00022777"/>
    </source>
</evidence>
<keyword evidence="8" id="KW-0418">Kinase</keyword>
<protein>
    <recommendedName>
        <fullName evidence="2">non-specific serine/threonine protein kinase</fullName>
        <ecNumber evidence="2">2.7.11.1</ecNumber>
    </recommendedName>
</protein>
<evidence type="ECO:0000256" key="5">
    <source>
        <dbReference type="ARBA" id="ARBA00022679"/>
    </source>
</evidence>
<dbReference type="AlphaFoldDB" id="A0A9Q1GMC1"/>
<evidence type="ECO:0000256" key="10">
    <source>
        <dbReference type="ARBA" id="ARBA00022989"/>
    </source>
</evidence>
<organism evidence="18 19">
    <name type="scientific">Carnegiea gigantea</name>
    <dbReference type="NCBI Taxonomy" id="171969"/>
    <lineage>
        <taxon>Eukaryota</taxon>
        <taxon>Viridiplantae</taxon>
        <taxon>Streptophyta</taxon>
        <taxon>Embryophyta</taxon>
        <taxon>Tracheophyta</taxon>
        <taxon>Spermatophyta</taxon>
        <taxon>Magnoliopsida</taxon>
        <taxon>eudicotyledons</taxon>
        <taxon>Gunneridae</taxon>
        <taxon>Pentapetalae</taxon>
        <taxon>Caryophyllales</taxon>
        <taxon>Cactineae</taxon>
        <taxon>Cactaceae</taxon>
        <taxon>Cactoideae</taxon>
        <taxon>Echinocereeae</taxon>
        <taxon>Carnegiea</taxon>
    </lineage>
</organism>
<keyword evidence="9 14" id="KW-0067">ATP-binding</keyword>
<dbReference type="PRINTS" id="PR01217">
    <property type="entry name" value="PRICHEXTENSN"/>
</dbReference>
<keyword evidence="7 14" id="KW-0547">Nucleotide-binding</keyword>
<dbReference type="Gene3D" id="3.30.200.20">
    <property type="entry name" value="Phosphorylase Kinase, domain 1"/>
    <property type="match status" value="1"/>
</dbReference>
<dbReference type="PROSITE" id="PS50011">
    <property type="entry name" value="PROTEIN_KINASE_DOM"/>
    <property type="match status" value="1"/>
</dbReference>
<comment type="caution">
    <text evidence="18">The sequence shown here is derived from an EMBL/GenBank/DDBJ whole genome shotgun (WGS) entry which is preliminary data.</text>
</comment>
<evidence type="ECO:0000256" key="9">
    <source>
        <dbReference type="ARBA" id="ARBA00022840"/>
    </source>
</evidence>
<dbReference type="GO" id="GO:0005886">
    <property type="term" value="C:plasma membrane"/>
    <property type="evidence" value="ECO:0007669"/>
    <property type="project" value="UniProtKB-SubCell"/>
</dbReference>
<keyword evidence="10 16" id="KW-1133">Transmembrane helix</keyword>
<feature type="binding site" evidence="14">
    <location>
        <position position="341"/>
    </location>
    <ligand>
        <name>ATP</name>
        <dbReference type="ChEBI" id="CHEBI:30616"/>
    </ligand>
</feature>
<keyword evidence="5" id="KW-0808">Transferase</keyword>
<feature type="region of interest" description="Disordered" evidence="15">
    <location>
        <begin position="189"/>
        <end position="215"/>
    </location>
</feature>
<keyword evidence="3" id="KW-1003">Cell membrane</keyword>
<evidence type="ECO:0000256" key="16">
    <source>
        <dbReference type="SAM" id="Phobius"/>
    </source>
</evidence>
<feature type="compositionally biased region" description="Basic and acidic residues" evidence="15">
    <location>
        <begin position="689"/>
        <end position="707"/>
    </location>
</feature>
<feature type="compositionally biased region" description="Pro residues" evidence="15">
    <location>
        <begin position="27"/>
        <end position="77"/>
    </location>
</feature>
<dbReference type="InterPro" id="IPR008271">
    <property type="entry name" value="Ser/Thr_kinase_AS"/>
</dbReference>